<name>A0AAP0NWD1_9MAGN</name>
<accession>A0AAP0NWD1</accession>
<sequence length="131" mass="14919">MADPLRFDMNTTSVTIKDDEYVVLSGFWASSIWEKRLRAKGSRSVHDKVDEENSENGFAGQPIEEGEFEADEADEEQIEENKFDEEVEEGEEEQNEEQTREVDAGDEEANNLEVGDEEFSEEEAMGDEEAN</sequence>
<comment type="caution">
    <text evidence="2">The sequence shown here is derived from an EMBL/GenBank/DDBJ whole genome shotgun (WGS) entry which is preliminary data.</text>
</comment>
<protein>
    <submittedName>
        <fullName evidence="2">Uncharacterized protein</fullName>
    </submittedName>
</protein>
<dbReference type="Proteomes" id="UP001419268">
    <property type="component" value="Unassembled WGS sequence"/>
</dbReference>
<keyword evidence="3" id="KW-1185">Reference proteome</keyword>
<evidence type="ECO:0000313" key="3">
    <source>
        <dbReference type="Proteomes" id="UP001419268"/>
    </source>
</evidence>
<organism evidence="2 3">
    <name type="scientific">Stephania cephalantha</name>
    <dbReference type="NCBI Taxonomy" id="152367"/>
    <lineage>
        <taxon>Eukaryota</taxon>
        <taxon>Viridiplantae</taxon>
        <taxon>Streptophyta</taxon>
        <taxon>Embryophyta</taxon>
        <taxon>Tracheophyta</taxon>
        <taxon>Spermatophyta</taxon>
        <taxon>Magnoliopsida</taxon>
        <taxon>Ranunculales</taxon>
        <taxon>Menispermaceae</taxon>
        <taxon>Menispermoideae</taxon>
        <taxon>Cissampelideae</taxon>
        <taxon>Stephania</taxon>
    </lineage>
</organism>
<feature type="region of interest" description="Disordered" evidence="1">
    <location>
        <begin position="38"/>
        <end position="131"/>
    </location>
</feature>
<dbReference type="AlphaFoldDB" id="A0AAP0NWD1"/>
<evidence type="ECO:0000256" key="1">
    <source>
        <dbReference type="SAM" id="MobiDB-lite"/>
    </source>
</evidence>
<reference evidence="2 3" key="1">
    <citation type="submission" date="2024-01" db="EMBL/GenBank/DDBJ databases">
        <title>Genome assemblies of Stephania.</title>
        <authorList>
            <person name="Yang L."/>
        </authorList>
    </citation>
    <scope>NUCLEOTIDE SEQUENCE [LARGE SCALE GENOMIC DNA]</scope>
    <source>
        <strain evidence="2">JXDWG</strain>
        <tissue evidence="2">Leaf</tissue>
    </source>
</reference>
<feature type="compositionally biased region" description="Acidic residues" evidence="1">
    <location>
        <begin position="64"/>
        <end position="96"/>
    </location>
</feature>
<gene>
    <name evidence="2" type="ORF">Scep_016889</name>
</gene>
<dbReference type="EMBL" id="JBBNAG010000007">
    <property type="protein sequence ID" value="KAK9118796.1"/>
    <property type="molecule type" value="Genomic_DNA"/>
</dbReference>
<proteinExistence type="predicted"/>
<feature type="compositionally biased region" description="Acidic residues" evidence="1">
    <location>
        <begin position="104"/>
        <end position="131"/>
    </location>
</feature>
<evidence type="ECO:0000313" key="2">
    <source>
        <dbReference type="EMBL" id="KAK9118796.1"/>
    </source>
</evidence>